<dbReference type="AlphaFoldDB" id="E6ME87"/>
<keyword evidence="2" id="KW-1185">Reference proteome</keyword>
<reference evidence="1 2" key="1">
    <citation type="submission" date="2010-12" db="EMBL/GenBank/DDBJ databases">
        <authorList>
            <person name="Muzny D."/>
            <person name="Qin X."/>
            <person name="Deng J."/>
            <person name="Jiang H."/>
            <person name="Liu Y."/>
            <person name="Qu J."/>
            <person name="Song X.-Z."/>
            <person name="Zhang L."/>
            <person name="Thornton R."/>
            <person name="Coyle M."/>
            <person name="Francisco L."/>
            <person name="Jackson L."/>
            <person name="Javaid M."/>
            <person name="Korchina V."/>
            <person name="Kovar C."/>
            <person name="Mata R."/>
            <person name="Mathew T."/>
            <person name="Ngo R."/>
            <person name="Nguyen L."/>
            <person name="Nguyen N."/>
            <person name="Okwuonu G."/>
            <person name="Ongeri F."/>
            <person name="Pham C."/>
            <person name="Simmons D."/>
            <person name="Wilczek-Boney K."/>
            <person name="Hale W."/>
            <person name="Jakkamsetti A."/>
            <person name="Pham P."/>
            <person name="Ruth R."/>
            <person name="San Lucas F."/>
            <person name="Warren J."/>
            <person name="Zhang J."/>
            <person name="Zhao Z."/>
            <person name="Zhou C."/>
            <person name="Zhu D."/>
            <person name="Lee S."/>
            <person name="Bess C."/>
            <person name="Blankenburg K."/>
            <person name="Forbes L."/>
            <person name="Fu Q."/>
            <person name="Gubbala S."/>
            <person name="Hirani K."/>
            <person name="Jayaseelan J.C."/>
            <person name="Lara F."/>
            <person name="Munidasa M."/>
            <person name="Palculict T."/>
            <person name="Patil S."/>
            <person name="Pu L.-L."/>
            <person name="Saada N."/>
            <person name="Tang L."/>
            <person name="Weissenberger G."/>
            <person name="Zhu Y."/>
            <person name="Hemphill L."/>
            <person name="Shang Y."/>
            <person name="Youmans B."/>
            <person name="Ayvaz T."/>
            <person name="Ross M."/>
            <person name="Santibanez J."/>
            <person name="Aqrawi P."/>
            <person name="Gross S."/>
            <person name="Joshi V."/>
            <person name="Fowler G."/>
            <person name="Nazareth L."/>
            <person name="Reid J."/>
            <person name="Worley K."/>
            <person name="Petrosino J."/>
            <person name="Highlander S."/>
            <person name="Gibbs R."/>
        </authorList>
    </citation>
    <scope>NUCLEOTIDE SEQUENCE [LARGE SCALE GENOMIC DNA]</scope>
    <source>
        <strain evidence="1 2">ATCC 23263</strain>
    </source>
</reference>
<dbReference type="Proteomes" id="UP000004754">
    <property type="component" value="Unassembled WGS sequence"/>
</dbReference>
<dbReference type="EMBL" id="AEQN01000006">
    <property type="protein sequence ID" value="EFV02634.1"/>
    <property type="molecule type" value="Genomic_DNA"/>
</dbReference>
<evidence type="ECO:0000313" key="1">
    <source>
        <dbReference type="EMBL" id="EFV02634.1"/>
    </source>
</evidence>
<sequence>MLNRGGSNTIFYALKQIVSAFGFHCIKDAMLLNLSYNTGNNFIR</sequence>
<dbReference type="HOGENOM" id="CLU_3220774_0_0_9"/>
<protein>
    <submittedName>
        <fullName evidence="1">Uncharacterized protein</fullName>
    </submittedName>
</protein>
<comment type="caution">
    <text evidence="1">The sequence shown here is derived from an EMBL/GenBank/DDBJ whole genome shotgun (WGS) entry which is preliminary data.</text>
</comment>
<name>E6ME87_9FIRM</name>
<accession>E6ME87</accession>
<evidence type="ECO:0000313" key="2">
    <source>
        <dbReference type="Proteomes" id="UP000004754"/>
    </source>
</evidence>
<organism evidence="1 2">
    <name type="scientific">Pseudoramibacter alactolyticus ATCC 23263</name>
    <dbReference type="NCBI Taxonomy" id="887929"/>
    <lineage>
        <taxon>Bacteria</taxon>
        <taxon>Bacillati</taxon>
        <taxon>Bacillota</taxon>
        <taxon>Clostridia</taxon>
        <taxon>Eubacteriales</taxon>
        <taxon>Eubacteriaceae</taxon>
        <taxon>Pseudoramibacter</taxon>
    </lineage>
</organism>
<proteinExistence type="predicted"/>
<gene>
    <name evidence="1" type="ORF">HMP0721_0320</name>
</gene>